<proteinExistence type="predicted"/>
<comment type="caution">
    <text evidence="3">The sequence shown here is derived from an EMBL/GenBank/DDBJ whole genome shotgun (WGS) entry which is preliminary data.</text>
</comment>
<dbReference type="InterPro" id="IPR011989">
    <property type="entry name" value="ARM-like"/>
</dbReference>
<feature type="compositionally biased region" description="Basic and acidic residues" evidence="2">
    <location>
        <begin position="382"/>
        <end position="394"/>
    </location>
</feature>
<dbReference type="AlphaFoldDB" id="A0A9W6T9B0"/>
<evidence type="ECO:0000256" key="2">
    <source>
        <dbReference type="SAM" id="MobiDB-lite"/>
    </source>
</evidence>
<feature type="compositionally biased region" description="Polar residues" evidence="2">
    <location>
        <begin position="419"/>
        <end position="435"/>
    </location>
</feature>
<feature type="region of interest" description="Disordered" evidence="2">
    <location>
        <begin position="380"/>
        <end position="435"/>
    </location>
</feature>
<dbReference type="InterPro" id="IPR016024">
    <property type="entry name" value="ARM-type_fold"/>
</dbReference>
<dbReference type="Gene3D" id="1.25.10.10">
    <property type="entry name" value="Leucine-rich Repeat Variant"/>
    <property type="match status" value="1"/>
</dbReference>
<dbReference type="PANTHER" id="PTHR22895:SF0">
    <property type="entry name" value="ARMADILLO REPEAT-CONTAINING PROTEIN 6"/>
    <property type="match status" value="1"/>
</dbReference>
<name>A0A9W6T9B0_9STRA</name>
<dbReference type="PANTHER" id="PTHR22895">
    <property type="entry name" value="ARMADILLO REPEAT-CONTAINING PROTEIN 6"/>
    <property type="match status" value="1"/>
</dbReference>
<dbReference type="OrthoDB" id="449062at2759"/>
<keyword evidence="4" id="KW-1185">Reference proteome</keyword>
<evidence type="ECO:0000256" key="1">
    <source>
        <dbReference type="ARBA" id="ARBA00022737"/>
    </source>
</evidence>
<feature type="compositionally biased region" description="Basic and acidic residues" evidence="2">
    <location>
        <begin position="283"/>
        <end position="302"/>
    </location>
</feature>
<evidence type="ECO:0000313" key="3">
    <source>
        <dbReference type="EMBL" id="GMF09687.1"/>
    </source>
</evidence>
<feature type="region of interest" description="Disordered" evidence="2">
    <location>
        <begin position="276"/>
        <end position="302"/>
    </location>
</feature>
<organism evidence="3 4">
    <name type="scientific">Phytophthora lilii</name>
    <dbReference type="NCBI Taxonomy" id="2077276"/>
    <lineage>
        <taxon>Eukaryota</taxon>
        <taxon>Sar</taxon>
        <taxon>Stramenopiles</taxon>
        <taxon>Oomycota</taxon>
        <taxon>Peronosporomycetes</taxon>
        <taxon>Peronosporales</taxon>
        <taxon>Peronosporaceae</taxon>
        <taxon>Phytophthora</taxon>
    </lineage>
</organism>
<dbReference type="SUPFAM" id="SSF48371">
    <property type="entry name" value="ARM repeat"/>
    <property type="match status" value="1"/>
</dbReference>
<dbReference type="EMBL" id="BSXW01000016">
    <property type="protein sequence ID" value="GMF09687.1"/>
    <property type="molecule type" value="Genomic_DNA"/>
</dbReference>
<dbReference type="Proteomes" id="UP001165083">
    <property type="component" value="Unassembled WGS sequence"/>
</dbReference>
<evidence type="ECO:0000313" key="4">
    <source>
        <dbReference type="Proteomes" id="UP001165083"/>
    </source>
</evidence>
<sequence>MCAAVGKEAAGEAGAIQAIVDAMQRNIFNGTVQEDGCHALRNVAFHCCRWRRWTLEDVKRTNERICGGWLVPNLVLAREQGAIDAVLKAMETHPENEALQAEGCWALLVFCSNTGTLRVRKASELANVVVGLVSRGERRGSEAACVARAQGRRCPDAKGTTHAWNENSTENGSMNCSVDDRKKPIMAIMFKPARNQKHSKLAQITAVCDGRSCQRTGDPGLERREPAREPLVDDLDVRQVGAEQQQEGSGEERHPVADDEAEVVALDVHDAEVLRVGPGPDVGAREDVEQRAEHAEDGGPEVDAAREEADVLALEHGLGAVEVLLKPDLKVVAAVDDLEIRGRVVGEEEDGGQQQRQVHGRVHLVAGLARRLVAAGAVGHGLARDARDEEREGGDGAEAGPEAERVQLPGLAVPRATELTLSGAGTISSSEATRE</sequence>
<accession>A0A9W6T9B0</accession>
<keyword evidence="1" id="KW-0677">Repeat</keyword>
<reference evidence="3" key="1">
    <citation type="submission" date="2023-04" db="EMBL/GenBank/DDBJ databases">
        <title>Phytophthora lilii NBRC 32176.</title>
        <authorList>
            <person name="Ichikawa N."/>
            <person name="Sato H."/>
            <person name="Tonouchi N."/>
        </authorList>
    </citation>
    <scope>NUCLEOTIDE SEQUENCE</scope>
    <source>
        <strain evidence="3">NBRC 32176</strain>
    </source>
</reference>
<protein>
    <submittedName>
        <fullName evidence="3">Unnamed protein product</fullName>
    </submittedName>
</protein>
<gene>
    <name evidence="3" type="ORF">Plil01_000057000</name>
</gene>